<proteinExistence type="predicted"/>
<dbReference type="Proteomes" id="UP001497744">
    <property type="component" value="Unassembled WGS sequence"/>
</dbReference>
<dbReference type="GeneID" id="94192373"/>
<evidence type="ECO:0000313" key="2">
    <source>
        <dbReference type="Proteomes" id="UP001497744"/>
    </source>
</evidence>
<name>A0AAV4LM23_BABCB</name>
<protein>
    <submittedName>
        <fullName evidence="1">Uncharacterized protein</fullName>
    </submittedName>
</protein>
<dbReference type="AlphaFoldDB" id="A0AAV4LM23"/>
<evidence type="ECO:0000313" key="1">
    <source>
        <dbReference type="EMBL" id="GIX60890.1"/>
    </source>
</evidence>
<dbReference type="EMBL" id="BPLF01000001">
    <property type="protein sequence ID" value="GIX60890.1"/>
    <property type="molecule type" value="Genomic_DNA"/>
</dbReference>
<sequence length="195" mass="20479">MNHIEPETHLAQVDFVVADNLTGCGGFVVAAVLVHLDDSVRLGHEEAAGPRDHDRGDPQALIERAHEEQERSNGLGTLGHQRVHNVVAVHEVGGGNVLVKQQQVGAHFDGLHDDGSLRRGARGIGGAEVAAVLAAGKGADESGNVHPAYAAAVLSSHLHGIGGGHHKLPAVAWYLVVYSDLNVDVIKGKTNNQRT</sequence>
<keyword evidence="2" id="KW-1185">Reference proteome</keyword>
<dbReference type="RefSeq" id="XP_067712961.1">
    <property type="nucleotide sequence ID" value="XM_067856860.1"/>
</dbReference>
<reference evidence="1 2" key="1">
    <citation type="submission" date="2021-06" db="EMBL/GenBank/DDBJ databases">
        <title>Genome sequence of Babesia caballi.</title>
        <authorList>
            <person name="Yamagishi J."/>
            <person name="Kidaka T."/>
            <person name="Ochi A."/>
        </authorList>
    </citation>
    <scope>NUCLEOTIDE SEQUENCE [LARGE SCALE GENOMIC DNA]</scope>
    <source>
        <strain evidence="1">USDA-D6B2</strain>
    </source>
</reference>
<comment type="caution">
    <text evidence="1">The sequence shown here is derived from an EMBL/GenBank/DDBJ whole genome shotgun (WGS) entry which is preliminary data.</text>
</comment>
<accession>A0AAV4LM23</accession>
<gene>
    <name evidence="1" type="ORF">BcabD6B2_03250</name>
</gene>
<organism evidence="1 2">
    <name type="scientific">Babesia caballi</name>
    <dbReference type="NCBI Taxonomy" id="5871"/>
    <lineage>
        <taxon>Eukaryota</taxon>
        <taxon>Sar</taxon>
        <taxon>Alveolata</taxon>
        <taxon>Apicomplexa</taxon>
        <taxon>Aconoidasida</taxon>
        <taxon>Piroplasmida</taxon>
        <taxon>Babesiidae</taxon>
        <taxon>Babesia</taxon>
    </lineage>
</organism>